<evidence type="ECO:0000313" key="3">
    <source>
        <dbReference type="EMBL" id="MCG2626921.1"/>
    </source>
</evidence>
<dbReference type="Gene3D" id="3.40.710.10">
    <property type="entry name" value="DD-peptidase/beta-lactamase superfamily"/>
    <property type="match status" value="1"/>
</dbReference>
<dbReference type="SUPFAM" id="SSF56601">
    <property type="entry name" value="beta-lactamase/transpeptidase-like"/>
    <property type="match status" value="1"/>
</dbReference>
<dbReference type="EMBL" id="JAKLUA010000001">
    <property type="protein sequence ID" value="MCG2666391.1"/>
    <property type="molecule type" value="Genomic_DNA"/>
</dbReference>
<organism evidence="3 6">
    <name type="scientific">Bradyrhizobium zhengyangense</name>
    <dbReference type="NCBI Taxonomy" id="2911009"/>
    <lineage>
        <taxon>Bacteria</taxon>
        <taxon>Pseudomonadati</taxon>
        <taxon>Pseudomonadota</taxon>
        <taxon>Alphaproteobacteria</taxon>
        <taxon>Hyphomicrobiales</taxon>
        <taxon>Nitrobacteraceae</taxon>
        <taxon>Bradyrhizobium</taxon>
    </lineage>
</organism>
<feature type="signal peptide" evidence="1">
    <location>
        <begin position="1"/>
        <end position="27"/>
    </location>
</feature>
<dbReference type="InterPro" id="IPR012338">
    <property type="entry name" value="Beta-lactam/transpept-like"/>
</dbReference>
<reference evidence="3" key="1">
    <citation type="submission" date="2022-01" db="EMBL/GenBank/DDBJ databases">
        <title>Genome sequnece data of strain Bradyrhizobium sp. nov.</title>
        <authorList>
            <person name="Zhang J."/>
        </authorList>
    </citation>
    <scope>NUCLEOTIDE SEQUENCE</scope>
    <source>
        <strain evidence="4">WYCCWR 12774</strain>
        <strain evidence="3">WYCCWR 13023</strain>
    </source>
</reference>
<protein>
    <submittedName>
        <fullName evidence="3">Serine hydrolase</fullName>
    </submittedName>
</protein>
<dbReference type="AlphaFoldDB" id="A0A9X1R7P7"/>
<dbReference type="RefSeq" id="WP_237858587.1">
    <property type="nucleotide sequence ID" value="NZ_JAKLTY010000005.1"/>
</dbReference>
<dbReference type="Proteomes" id="UP001139012">
    <property type="component" value="Unassembled WGS sequence"/>
</dbReference>
<feature type="domain" description="Beta-lactamase-related" evidence="2">
    <location>
        <begin position="49"/>
        <end position="367"/>
    </location>
</feature>
<dbReference type="InterPro" id="IPR001466">
    <property type="entry name" value="Beta-lactam-related"/>
</dbReference>
<proteinExistence type="predicted"/>
<evidence type="ECO:0000313" key="6">
    <source>
        <dbReference type="Proteomes" id="UP001139054"/>
    </source>
</evidence>
<dbReference type="PROSITE" id="PS51318">
    <property type="entry name" value="TAT"/>
    <property type="match status" value="1"/>
</dbReference>
<accession>A0A9X1R7P7</accession>
<dbReference type="InterPro" id="IPR006311">
    <property type="entry name" value="TAT_signal"/>
</dbReference>
<sequence length="385" mass="42509">MQLRRRDFVKLAAGAGALSLFSHPAIAQLAPNPPSIRPPSPAERAAMGRLAQTFMGKYDVPGLSFAIGYAGAIVHQAAFGVADREQNEATTPQHLFRIASVSKMITSVTLFRLIEENRVKLGDRVFGPGALLGTDYGAPPTSPGIDQITLEHLLTHTGGGWTNDNHDPMFTHPHMDHAQLITWTLANRPLDRPPGQHYAYSNFGYCVLGRVIEKLTGQRYAEHVRAEVLGRCGVNDMTLAGNTRDQRQAGEVAYYCKVESPYEMNVHRMDSHGGWIATPTDLVQFLMHVDGYARPANILRPHTIQTMTSAPSYSPDYAKGFCINKSDNWWHNGSLPGTSTIAVRTHGGFCWAAFTNVSRPNTNMDGDLDELNWNMARQVSEWRVA</sequence>
<gene>
    <name evidence="4" type="ORF">L6637_05490</name>
    <name evidence="3" type="ORF">L6654_09825</name>
</gene>
<keyword evidence="1" id="KW-0732">Signal</keyword>
<name>A0A9X1R7P7_9BRAD</name>
<dbReference type="InterPro" id="IPR050491">
    <property type="entry name" value="AmpC-like"/>
</dbReference>
<evidence type="ECO:0000313" key="4">
    <source>
        <dbReference type="EMBL" id="MCG2666391.1"/>
    </source>
</evidence>
<keyword evidence="5" id="KW-1185">Reference proteome</keyword>
<dbReference type="PANTHER" id="PTHR46825:SF7">
    <property type="entry name" value="D-ALANYL-D-ALANINE CARBOXYPEPTIDASE"/>
    <property type="match status" value="1"/>
</dbReference>
<evidence type="ECO:0000259" key="2">
    <source>
        <dbReference type="Pfam" id="PF00144"/>
    </source>
</evidence>
<dbReference type="Pfam" id="PF00144">
    <property type="entry name" value="Beta-lactamase"/>
    <property type="match status" value="1"/>
</dbReference>
<evidence type="ECO:0000256" key="1">
    <source>
        <dbReference type="SAM" id="SignalP"/>
    </source>
</evidence>
<dbReference type="GO" id="GO:0016787">
    <property type="term" value="F:hydrolase activity"/>
    <property type="evidence" value="ECO:0007669"/>
    <property type="project" value="UniProtKB-KW"/>
</dbReference>
<dbReference type="PANTHER" id="PTHR46825">
    <property type="entry name" value="D-ALANYL-D-ALANINE-CARBOXYPEPTIDASE/ENDOPEPTIDASE AMPH"/>
    <property type="match status" value="1"/>
</dbReference>
<keyword evidence="3" id="KW-0378">Hydrolase</keyword>
<dbReference type="Proteomes" id="UP001139054">
    <property type="component" value="Unassembled WGS sequence"/>
</dbReference>
<feature type="chain" id="PRO_5040766102" evidence="1">
    <location>
        <begin position="28"/>
        <end position="385"/>
    </location>
</feature>
<evidence type="ECO:0000313" key="5">
    <source>
        <dbReference type="Proteomes" id="UP001139012"/>
    </source>
</evidence>
<dbReference type="EMBL" id="JAKLTY010000005">
    <property type="protein sequence ID" value="MCG2626921.1"/>
    <property type="molecule type" value="Genomic_DNA"/>
</dbReference>
<comment type="caution">
    <text evidence="3">The sequence shown here is derived from an EMBL/GenBank/DDBJ whole genome shotgun (WGS) entry which is preliminary data.</text>
</comment>